<dbReference type="Proteomes" id="UP001165121">
    <property type="component" value="Unassembled WGS sequence"/>
</dbReference>
<gene>
    <name evidence="2" type="ORF">Pfra01_001231600</name>
</gene>
<proteinExistence type="predicted"/>
<evidence type="ECO:0000256" key="1">
    <source>
        <dbReference type="SAM" id="Phobius"/>
    </source>
</evidence>
<keyword evidence="1" id="KW-1133">Transmembrane helix</keyword>
<keyword evidence="1" id="KW-0472">Membrane</keyword>
<dbReference type="OrthoDB" id="1892506at2759"/>
<comment type="caution">
    <text evidence="2">The sequence shown here is derived from an EMBL/GenBank/DDBJ whole genome shotgun (WGS) entry which is preliminary data.</text>
</comment>
<name>A0A9W7CS74_9STRA</name>
<keyword evidence="3" id="KW-1185">Reference proteome</keyword>
<dbReference type="AlphaFoldDB" id="A0A9W7CS74"/>
<feature type="transmembrane region" description="Helical" evidence="1">
    <location>
        <begin position="25"/>
        <end position="46"/>
    </location>
</feature>
<reference evidence="2" key="1">
    <citation type="submission" date="2023-04" db="EMBL/GenBank/DDBJ databases">
        <title>Phytophthora fragariaefolia NBRC 109709.</title>
        <authorList>
            <person name="Ichikawa N."/>
            <person name="Sato H."/>
            <person name="Tonouchi N."/>
        </authorList>
    </citation>
    <scope>NUCLEOTIDE SEQUENCE</scope>
    <source>
        <strain evidence="2">NBRC 109709</strain>
    </source>
</reference>
<dbReference type="EMBL" id="BSXT01001236">
    <property type="protein sequence ID" value="GMF40300.1"/>
    <property type="molecule type" value="Genomic_DNA"/>
</dbReference>
<keyword evidence="1" id="KW-0812">Transmembrane</keyword>
<protein>
    <submittedName>
        <fullName evidence="2">Unnamed protein product</fullName>
    </submittedName>
</protein>
<sequence>MLSPPASRKSTRLDYRQSPPFRNQCWAWSGVLTAIAMMIVGNFLLINASLNSLDLAMTKVKTKTITQRNVEASILNAILQSENEVDIAANATVVDDNVVATIAYTELTNASIIETSNSGQMQSTSHTIYSIPQYNGTNGTKTPSTPIHPHIRAGTNRHTNAEGNTDASTVASKTVGSDLLTADKALPLGTSMPVVHTQAPDKEESSVLRRVPSQLHGQGMQDECFHLHSYGLLDNLSSSASLFCSGNSNDSTYTFYSVPDADFSATQLNNFQLDMRRAQVSHDIYSVAQEGGAHDQGSTTSQTRYSASVMISLMVHQISGDIFSPMFQTKSTWCAILFQWGWPVGH</sequence>
<accession>A0A9W7CS74</accession>
<organism evidence="2 3">
    <name type="scientific">Phytophthora fragariaefolia</name>
    <dbReference type="NCBI Taxonomy" id="1490495"/>
    <lineage>
        <taxon>Eukaryota</taxon>
        <taxon>Sar</taxon>
        <taxon>Stramenopiles</taxon>
        <taxon>Oomycota</taxon>
        <taxon>Peronosporomycetes</taxon>
        <taxon>Peronosporales</taxon>
        <taxon>Peronosporaceae</taxon>
        <taxon>Phytophthora</taxon>
    </lineage>
</organism>
<evidence type="ECO:0000313" key="3">
    <source>
        <dbReference type="Proteomes" id="UP001165121"/>
    </source>
</evidence>
<evidence type="ECO:0000313" key="2">
    <source>
        <dbReference type="EMBL" id="GMF40300.1"/>
    </source>
</evidence>